<name>A0A127M1N4_9GAMM</name>
<sequence length="146" mass="17126">MTDKRTQDICSRSDIEILLRHFYEQVLNDEIIGFYFTDIMPFSLEHHLPKVTDFWVQQLLSERVYHGELFKRHQQLHQQAALSPHHFHRWLHLLNLSIDAQFCGPRCDAMKQRATAIAQSMATALAEHADKPSDELGVQFYDKPQP</sequence>
<dbReference type="RefSeq" id="WP_062382881.1">
    <property type="nucleotide sequence ID" value="NZ_CP014544.1"/>
</dbReference>
<dbReference type="GO" id="GO:0020037">
    <property type="term" value="F:heme binding"/>
    <property type="evidence" value="ECO:0007669"/>
    <property type="project" value="InterPro"/>
</dbReference>
<proteinExistence type="predicted"/>
<dbReference type="Gene3D" id="1.10.490.10">
    <property type="entry name" value="Globins"/>
    <property type="match status" value="1"/>
</dbReference>
<dbReference type="AlphaFoldDB" id="A0A127M1N4"/>
<evidence type="ECO:0000313" key="1">
    <source>
        <dbReference type="EMBL" id="AMO67143.1"/>
    </source>
</evidence>
<evidence type="ECO:0000313" key="2">
    <source>
        <dbReference type="Proteomes" id="UP000074119"/>
    </source>
</evidence>
<organism evidence="1 2">
    <name type="scientific">Zhongshania aliphaticivorans</name>
    <dbReference type="NCBI Taxonomy" id="1470434"/>
    <lineage>
        <taxon>Bacteria</taxon>
        <taxon>Pseudomonadati</taxon>
        <taxon>Pseudomonadota</taxon>
        <taxon>Gammaproteobacteria</taxon>
        <taxon>Cellvibrionales</taxon>
        <taxon>Spongiibacteraceae</taxon>
        <taxon>Zhongshania</taxon>
    </lineage>
</organism>
<dbReference type="InterPro" id="IPR012292">
    <property type="entry name" value="Globin/Proto"/>
</dbReference>
<accession>A0A127M1N4</accession>
<evidence type="ECO:0008006" key="3">
    <source>
        <dbReference type="Google" id="ProtNLM"/>
    </source>
</evidence>
<dbReference type="EMBL" id="CP014544">
    <property type="protein sequence ID" value="AMO67143.1"/>
    <property type="molecule type" value="Genomic_DNA"/>
</dbReference>
<dbReference type="STRING" id="1470434.AZF00_01945"/>
<reference evidence="1 2" key="1">
    <citation type="submission" date="2015-12" db="EMBL/GenBank/DDBJ databases">
        <authorList>
            <person name="Shamseldin A."/>
            <person name="Moawad H."/>
            <person name="Abd El-Rahim W.M."/>
            <person name="Sadowsky M.J."/>
        </authorList>
    </citation>
    <scope>NUCLEOTIDE SEQUENCE [LARGE SCALE GENOMIC DNA]</scope>
    <source>
        <strain evidence="1 2">SM2</strain>
    </source>
</reference>
<dbReference type="InterPro" id="IPR009050">
    <property type="entry name" value="Globin-like_sf"/>
</dbReference>
<dbReference type="GO" id="GO:0019825">
    <property type="term" value="F:oxygen binding"/>
    <property type="evidence" value="ECO:0007669"/>
    <property type="project" value="InterPro"/>
</dbReference>
<gene>
    <name evidence="1" type="ORF">AZF00_01945</name>
</gene>
<dbReference type="KEGG" id="zal:AZF00_01945"/>
<protein>
    <recommendedName>
        <fullName evidence="3">Group 3 truncated hemoglobin ctb</fullName>
    </recommendedName>
</protein>
<dbReference type="Proteomes" id="UP000074119">
    <property type="component" value="Chromosome"/>
</dbReference>
<dbReference type="CDD" id="cd08916">
    <property type="entry name" value="TrHb3_P"/>
    <property type="match status" value="1"/>
</dbReference>
<dbReference type="SUPFAM" id="SSF46458">
    <property type="entry name" value="Globin-like"/>
    <property type="match status" value="1"/>
</dbReference>